<comment type="caution">
    <text evidence="3">The sequence shown here is derived from an EMBL/GenBank/DDBJ whole genome shotgun (WGS) entry which is preliminary data.</text>
</comment>
<keyword evidence="2" id="KW-0732">Signal</keyword>
<evidence type="ECO:0000256" key="2">
    <source>
        <dbReference type="SAM" id="SignalP"/>
    </source>
</evidence>
<keyword evidence="4" id="KW-1185">Reference proteome</keyword>
<dbReference type="OrthoDB" id="799475at2"/>
<evidence type="ECO:0008006" key="5">
    <source>
        <dbReference type="Google" id="ProtNLM"/>
    </source>
</evidence>
<dbReference type="AlphaFoldDB" id="A0A563U6V1"/>
<feature type="chain" id="PRO_5021900243" description="Lipoprotein" evidence="2">
    <location>
        <begin position="20"/>
        <end position="79"/>
    </location>
</feature>
<dbReference type="RefSeq" id="WP_146270325.1">
    <property type="nucleotide sequence ID" value="NZ_VOEI01000002.1"/>
</dbReference>
<gene>
    <name evidence="3" type="ORF">FPZ42_08515</name>
</gene>
<accession>A0A563U6V1</accession>
<evidence type="ECO:0000256" key="1">
    <source>
        <dbReference type="SAM" id="MobiDB-lite"/>
    </source>
</evidence>
<dbReference type="PROSITE" id="PS51257">
    <property type="entry name" value="PROKAR_LIPOPROTEIN"/>
    <property type="match status" value="1"/>
</dbReference>
<name>A0A563U6V1_9SPHI</name>
<evidence type="ECO:0000313" key="4">
    <source>
        <dbReference type="Proteomes" id="UP000318010"/>
    </source>
</evidence>
<dbReference type="Proteomes" id="UP000318010">
    <property type="component" value="Unassembled WGS sequence"/>
</dbReference>
<sequence>MKIFLRTGLLATAIAISFAACKGNNSTHVPDSTRTDDTAAVGKTVGRNGSGSGIDSSADNSGSGGTDTVKATDTTKKKM</sequence>
<dbReference type="EMBL" id="VOEI01000002">
    <property type="protein sequence ID" value="TWR27065.1"/>
    <property type="molecule type" value="Genomic_DNA"/>
</dbReference>
<evidence type="ECO:0000313" key="3">
    <source>
        <dbReference type="EMBL" id="TWR27065.1"/>
    </source>
</evidence>
<feature type="region of interest" description="Disordered" evidence="1">
    <location>
        <begin position="24"/>
        <end position="79"/>
    </location>
</feature>
<reference evidence="3 4" key="1">
    <citation type="submission" date="2019-07" db="EMBL/GenBank/DDBJ databases">
        <authorList>
            <person name="Kim J."/>
        </authorList>
    </citation>
    <scope>NUCLEOTIDE SEQUENCE [LARGE SCALE GENOMIC DNA]</scope>
    <source>
        <strain evidence="3 4">MJ1a</strain>
    </source>
</reference>
<protein>
    <recommendedName>
        <fullName evidence="5">Lipoprotein</fullName>
    </recommendedName>
</protein>
<feature type="signal peptide" evidence="2">
    <location>
        <begin position="1"/>
        <end position="19"/>
    </location>
</feature>
<proteinExistence type="predicted"/>
<organism evidence="3 4">
    <name type="scientific">Mucilaginibacter achroorhodeus</name>
    <dbReference type="NCBI Taxonomy" id="2599294"/>
    <lineage>
        <taxon>Bacteria</taxon>
        <taxon>Pseudomonadati</taxon>
        <taxon>Bacteroidota</taxon>
        <taxon>Sphingobacteriia</taxon>
        <taxon>Sphingobacteriales</taxon>
        <taxon>Sphingobacteriaceae</taxon>
        <taxon>Mucilaginibacter</taxon>
    </lineage>
</organism>